<feature type="chain" id="PRO_5009209743" description="Lipoprotein" evidence="1">
    <location>
        <begin position="22"/>
        <end position="281"/>
    </location>
</feature>
<evidence type="ECO:0000313" key="2">
    <source>
        <dbReference type="EMBL" id="OFC71696.1"/>
    </source>
</evidence>
<dbReference type="Proteomes" id="UP000175691">
    <property type="component" value="Unassembled WGS sequence"/>
</dbReference>
<dbReference type="PIRSF" id="PIRSF028200">
    <property type="entry name" value="UCP028200"/>
    <property type="match status" value="1"/>
</dbReference>
<reference evidence="2 3" key="1">
    <citation type="submission" date="2016-08" db="EMBL/GenBank/DDBJ databases">
        <authorList>
            <person name="Seilhamer J.J."/>
        </authorList>
    </citation>
    <scope>NUCLEOTIDE SEQUENCE [LARGE SCALE GENOMIC DNA]</scope>
    <source>
        <strain evidence="2 3">KCTC 42603</strain>
    </source>
</reference>
<keyword evidence="1" id="KW-0732">Signal</keyword>
<accession>A0A1E7ZDW0</accession>
<comment type="caution">
    <text evidence="2">The sequence shown here is derived from an EMBL/GenBank/DDBJ whole genome shotgun (WGS) entry which is preliminary data.</text>
</comment>
<organism evidence="2 3">
    <name type="scientific">Alteromonas confluentis</name>
    <dbReference type="NCBI Taxonomy" id="1656094"/>
    <lineage>
        <taxon>Bacteria</taxon>
        <taxon>Pseudomonadati</taxon>
        <taxon>Pseudomonadota</taxon>
        <taxon>Gammaproteobacteria</taxon>
        <taxon>Alteromonadales</taxon>
        <taxon>Alteromonadaceae</taxon>
        <taxon>Alteromonas/Salinimonas group</taxon>
        <taxon>Alteromonas</taxon>
    </lineage>
</organism>
<dbReference type="EMBL" id="MDHN01000010">
    <property type="protein sequence ID" value="OFC71696.1"/>
    <property type="molecule type" value="Genomic_DNA"/>
</dbReference>
<evidence type="ECO:0000256" key="1">
    <source>
        <dbReference type="SAM" id="SignalP"/>
    </source>
</evidence>
<evidence type="ECO:0000313" key="3">
    <source>
        <dbReference type="Proteomes" id="UP000175691"/>
    </source>
</evidence>
<dbReference type="Pfam" id="PF19795">
    <property type="entry name" value="DUF6279"/>
    <property type="match status" value="1"/>
</dbReference>
<feature type="signal peptide" evidence="1">
    <location>
        <begin position="1"/>
        <end position="21"/>
    </location>
</feature>
<evidence type="ECO:0008006" key="4">
    <source>
        <dbReference type="Google" id="ProtNLM"/>
    </source>
</evidence>
<gene>
    <name evidence="2" type="ORF">BFC18_05940</name>
</gene>
<dbReference type="PROSITE" id="PS51257">
    <property type="entry name" value="PROKAR_LIPOPROTEIN"/>
    <property type="match status" value="1"/>
</dbReference>
<name>A0A1E7ZDW0_9ALTE</name>
<dbReference type="InterPro" id="IPR016875">
    <property type="entry name" value="UCP028200"/>
</dbReference>
<keyword evidence="3" id="KW-1185">Reference proteome</keyword>
<dbReference type="RefSeq" id="WP_070124036.1">
    <property type="nucleotide sequence ID" value="NZ_MDHN01000010.1"/>
</dbReference>
<proteinExistence type="predicted"/>
<sequence length="281" mass="33308">MKKCWLVLLMLFMSGCSSKLAYNNLDWLIYWYMDDYVELNDQQEAIFDKRLEQWIDWHRSEEMPRYIAHLNAVRDDLNENSLTESRLLSHYEKATAHWQRLRAEITPELANMAQKLSDEQVIRLFAALEKDNKESESSINEIDEKSPEEQANQRIEDLREDMSSRIGALTDEQKAIIDRFAPTFKRSSRLWLNYRRDLQQRARALFANRENNPDFVNDLTALMMNPEQYRSPEFLDVWNNNRTQHAKLAAEISQTLTAKQKRKLVAQIDDMISDLEDLLDD</sequence>
<protein>
    <recommendedName>
        <fullName evidence="4">Lipoprotein</fullName>
    </recommendedName>
</protein>
<dbReference type="AlphaFoldDB" id="A0A1E7ZDW0"/>
<dbReference type="STRING" id="1656094.BFC18_05940"/>
<dbReference type="OrthoDB" id="5767052at2"/>